<dbReference type="Pfam" id="PF26466">
    <property type="entry name" value="DNA_primase_lrg_N"/>
    <property type="match status" value="1"/>
</dbReference>
<evidence type="ECO:0000313" key="14">
    <source>
        <dbReference type="Proteomes" id="UP000054350"/>
    </source>
</evidence>
<dbReference type="GO" id="GO:0006269">
    <property type="term" value="P:DNA replication, synthesis of primer"/>
    <property type="evidence" value="ECO:0007669"/>
    <property type="project" value="UniProtKB-KW"/>
</dbReference>
<dbReference type="GO" id="GO:0051539">
    <property type="term" value="F:4 iron, 4 sulfur cluster binding"/>
    <property type="evidence" value="ECO:0007669"/>
    <property type="project" value="UniProtKB-UniRule"/>
</dbReference>
<dbReference type="CDD" id="cd07322">
    <property type="entry name" value="PriL_PriS_Eukaryotic"/>
    <property type="match status" value="1"/>
</dbReference>
<dbReference type="InterPro" id="IPR016558">
    <property type="entry name" value="DNA_primase_lsu_euk"/>
</dbReference>
<dbReference type="VEuPathDB" id="FungiDB:AMAG_00807"/>
<evidence type="ECO:0000256" key="9">
    <source>
        <dbReference type="PIRNR" id="PIRNR009449"/>
    </source>
</evidence>
<evidence type="ECO:0000256" key="7">
    <source>
        <dbReference type="ARBA" id="ARBA00023014"/>
    </source>
</evidence>
<dbReference type="AlphaFoldDB" id="A0A0L0RXK7"/>
<organism evidence="13 14">
    <name type="scientific">Allomyces macrogynus (strain ATCC 38327)</name>
    <name type="common">Allomyces javanicus var. macrogynus</name>
    <dbReference type="NCBI Taxonomy" id="578462"/>
    <lineage>
        <taxon>Eukaryota</taxon>
        <taxon>Fungi</taxon>
        <taxon>Fungi incertae sedis</taxon>
        <taxon>Blastocladiomycota</taxon>
        <taxon>Blastocladiomycetes</taxon>
        <taxon>Blastocladiales</taxon>
        <taxon>Blastocladiaceae</taxon>
        <taxon>Allomyces</taxon>
    </lineage>
</organism>
<dbReference type="SUPFAM" id="SSF140914">
    <property type="entry name" value="PriB N-terminal domain-like"/>
    <property type="match status" value="1"/>
</dbReference>
<feature type="binding site" evidence="10">
    <location>
        <position position="384"/>
    </location>
    <ligand>
        <name>[4Fe-4S] cluster</name>
        <dbReference type="ChEBI" id="CHEBI:49883"/>
    </ligand>
</feature>
<feature type="compositionally biased region" description="Low complexity" evidence="11">
    <location>
        <begin position="468"/>
        <end position="480"/>
    </location>
</feature>
<feature type="compositionally biased region" description="Basic residues" evidence="11">
    <location>
        <begin position="1"/>
        <end position="11"/>
    </location>
</feature>
<feature type="binding site" evidence="10">
    <location>
        <position position="367"/>
    </location>
    <ligand>
        <name>[4Fe-4S] cluster</name>
        <dbReference type="ChEBI" id="CHEBI:49883"/>
    </ligand>
</feature>
<evidence type="ECO:0000256" key="6">
    <source>
        <dbReference type="ARBA" id="ARBA00023004"/>
    </source>
</evidence>
<keyword evidence="6 9" id="KW-0408">Iron</keyword>
<dbReference type="OrthoDB" id="421393at2759"/>
<evidence type="ECO:0000256" key="2">
    <source>
        <dbReference type="ARBA" id="ARBA00022485"/>
    </source>
</evidence>
<sequence length="499" mass="57141">MFSNRPSRRLRGTGAISATPDLTTSTAQYPSRLNFYLVPPRDVVSVEEFETCALDRLRVLKALEAAQIRNKTEDDLKKVLDAAEEEHLPLHANRTGEIARLDQERHRDNMSHFVLRLAYARSEDLRAWFVRQEVLLFRIRLHRESGEDRNKFLKTLNIAIEEVSREEKAELRDALARFTTDVDKELFFKVHWTRMLDLVGKRKCYVKGGYAYLVGKDHLALVVNEYRTHLVEQMQLTARFLPRMDEDERLEPVLKNMSQQYLGKDESNHVAGRISAGDVDKLSLHFPPCMRHMHTHLKQQGHLKYHGREQYGLFLKWLGLPVEEALTFWRRMFRHTSDDKFGKEYAYKIRHNYGLEGKRANYKAFSCVHIITRNPPSVGDHHGCPFKHFSPDNLASAMVFQGAPESEIPGIVELARQGHYQLACTRCFEATHPTVPRDLVEPIEHPNQYTRQSLRIAEEQMQVQQIQASGGASSSTAGPVSSGGGEPISDAMVVDSSGI</sequence>
<keyword evidence="8 9" id="KW-0238">DNA-binding</keyword>
<evidence type="ECO:0000256" key="4">
    <source>
        <dbReference type="ARBA" id="ARBA00022705"/>
    </source>
</evidence>
<evidence type="ECO:0000313" key="13">
    <source>
        <dbReference type="EMBL" id="KNE54859.1"/>
    </source>
</evidence>
<dbReference type="STRING" id="578462.A0A0L0RXK7"/>
<keyword evidence="2 9" id="KW-0004">4Fe-4S</keyword>
<feature type="binding site" evidence="10">
    <location>
        <position position="289"/>
    </location>
    <ligand>
        <name>[4Fe-4S] cluster</name>
        <dbReference type="ChEBI" id="CHEBI:49883"/>
    </ligand>
</feature>
<dbReference type="EMBL" id="GG745328">
    <property type="protein sequence ID" value="KNE54859.1"/>
    <property type="molecule type" value="Genomic_DNA"/>
</dbReference>
<keyword evidence="3 9" id="KW-0639">Primosome</keyword>
<dbReference type="GO" id="GO:0006270">
    <property type="term" value="P:DNA replication initiation"/>
    <property type="evidence" value="ECO:0007669"/>
    <property type="project" value="TreeGrafter"/>
</dbReference>
<feature type="binding site" evidence="10">
    <location>
        <position position="424"/>
    </location>
    <ligand>
        <name>[4Fe-4S] cluster</name>
        <dbReference type="ChEBI" id="CHEBI:49883"/>
    </ligand>
</feature>
<reference evidence="13 14" key="1">
    <citation type="submission" date="2009-11" db="EMBL/GenBank/DDBJ databases">
        <title>Annotation of Allomyces macrogynus ATCC 38327.</title>
        <authorList>
            <consortium name="The Broad Institute Genome Sequencing Platform"/>
            <person name="Russ C."/>
            <person name="Cuomo C."/>
            <person name="Burger G."/>
            <person name="Gray M.W."/>
            <person name="Holland P.W.H."/>
            <person name="King N."/>
            <person name="Lang F.B.F."/>
            <person name="Roger A.J."/>
            <person name="Ruiz-Trillo I."/>
            <person name="Young S.K."/>
            <person name="Zeng Q."/>
            <person name="Gargeya S."/>
            <person name="Fitzgerald M."/>
            <person name="Haas B."/>
            <person name="Abouelleil A."/>
            <person name="Alvarado L."/>
            <person name="Arachchi H.M."/>
            <person name="Berlin A."/>
            <person name="Chapman S.B."/>
            <person name="Gearin G."/>
            <person name="Goldberg J."/>
            <person name="Griggs A."/>
            <person name="Gujja S."/>
            <person name="Hansen M."/>
            <person name="Heiman D."/>
            <person name="Howarth C."/>
            <person name="Larimer J."/>
            <person name="Lui A."/>
            <person name="MacDonald P.J.P."/>
            <person name="McCowen C."/>
            <person name="Montmayeur A."/>
            <person name="Murphy C."/>
            <person name="Neiman D."/>
            <person name="Pearson M."/>
            <person name="Priest M."/>
            <person name="Roberts A."/>
            <person name="Saif S."/>
            <person name="Shea T."/>
            <person name="Sisk P."/>
            <person name="Stolte C."/>
            <person name="Sykes S."/>
            <person name="Wortman J."/>
            <person name="Nusbaum C."/>
            <person name="Birren B."/>
        </authorList>
    </citation>
    <scope>NUCLEOTIDE SEQUENCE [LARGE SCALE GENOMIC DNA]</scope>
    <source>
        <strain evidence="13 14">ATCC 38327</strain>
    </source>
</reference>
<dbReference type="eggNOG" id="KOG2267">
    <property type="taxonomic scope" value="Eukaryota"/>
</dbReference>
<dbReference type="GO" id="GO:0046872">
    <property type="term" value="F:metal ion binding"/>
    <property type="evidence" value="ECO:0007669"/>
    <property type="project" value="UniProtKB-UniRule"/>
</dbReference>
<dbReference type="InterPro" id="IPR007238">
    <property type="entry name" value="DNA_primase_lsu_euk/arc"/>
</dbReference>
<dbReference type="GO" id="GO:0005658">
    <property type="term" value="C:alpha DNA polymerase:primase complex"/>
    <property type="evidence" value="ECO:0007669"/>
    <property type="project" value="UniProtKB-ARBA"/>
</dbReference>
<evidence type="ECO:0000256" key="10">
    <source>
        <dbReference type="PIRSR" id="PIRSR009449-1"/>
    </source>
</evidence>
<proteinExistence type="inferred from homology"/>
<evidence type="ECO:0000259" key="12">
    <source>
        <dbReference type="Pfam" id="PF04104"/>
    </source>
</evidence>
<protein>
    <recommendedName>
        <fullName evidence="9">DNA primase large subunit</fullName>
    </recommendedName>
</protein>
<reference evidence="14" key="2">
    <citation type="submission" date="2009-11" db="EMBL/GenBank/DDBJ databases">
        <title>The Genome Sequence of Allomyces macrogynus strain ATCC 38327.</title>
        <authorList>
            <consortium name="The Broad Institute Genome Sequencing Platform"/>
            <person name="Russ C."/>
            <person name="Cuomo C."/>
            <person name="Shea T."/>
            <person name="Young S.K."/>
            <person name="Zeng Q."/>
            <person name="Koehrsen M."/>
            <person name="Haas B."/>
            <person name="Borodovsky M."/>
            <person name="Guigo R."/>
            <person name="Alvarado L."/>
            <person name="Berlin A."/>
            <person name="Borenstein D."/>
            <person name="Chen Z."/>
            <person name="Engels R."/>
            <person name="Freedman E."/>
            <person name="Gellesch M."/>
            <person name="Goldberg J."/>
            <person name="Griggs A."/>
            <person name="Gujja S."/>
            <person name="Heiman D."/>
            <person name="Hepburn T."/>
            <person name="Howarth C."/>
            <person name="Jen D."/>
            <person name="Larson L."/>
            <person name="Lewis B."/>
            <person name="Mehta T."/>
            <person name="Park D."/>
            <person name="Pearson M."/>
            <person name="Roberts A."/>
            <person name="Saif S."/>
            <person name="Shenoy N."/>
            <person name="Sisk P."/>
            <person name="Stolte C."/>
            <person name="Sykes S."/>
            <person name="Walk T."/>
            <person name="White J."/>
            <person name="Yandava C."/>
            <person name="Burger G."/>
            <person name="Gray M.W."/>
            <person name="Holland P.W.H."/>
            <person name="King N."/>
            <person name="Lang F.B.F."/>
            <person name="Roger A.J."/>
            <person name="Ruiz-Trillo I."/>
            <person name="Lander E."/>
            <person name="Nusbaum C."/>
        </authorList>
    </citation>
    <scope>NUCLEOTIDE SEQUENCE [LARGE SCALE GENOMIC DNA]</scope>
    <source>
        <strain evidence="14">ATCC 38327</strain>
    </source>
</reference>
<keyword evidence="5 9" id="KW-0479">Metal-binding</keyword>
<comment type="function">
    <text evidence="9">DNA primase is the polymerase that synthesizes small RNA primers for the Okazaki fragments made during discontinuous DNA replication.</text>
</comment>
<feature type="region of interest" description="Disordered" evidence="11">
    <location>
        <begin position="463"/>
        <end position="499"/>
    </location>
</feature>
<comment type="cofactor">
    <cofactor evidence="9">
        <name>[4Fe-4S] cluster</name>
        <dbReference type="ChEBI" id="CHEBI:49883"/>
    </cofactor>
    <text evidence="9">Binds 1 [4Fe-4S] cluster.</text>
</comment>
<comment type="similarity">
    <text evidence="1 9">Belongs to the eukaryotic-type primase large subunit family.</text>
</comment>
<dbReference type="PANTHER" id="PTHR10537:SF3">
    <property type="entry name" value="DNA PRIMASE LARGE SUBUNIT"/>
    <property type="match status" value="1"/>
</dbReference>
<evidence type="ECO:0000256" key="5">
    <source>
        <dbReference type="ARBA" id="ARBA00022723"/>
    </source>
</evidence>
<dbReference type="PANTHER" id="PTHR10537">
    <property type="entry name" value="DNA PRIMASE LARGE SUBUNIT"/>
    <property type="match status" value="1"/>
</dbReference>
<gene>
    <name evidence="13" type="ORF">AMAG_00807</name>
</gene>
<evidence type="ECO:0000256" key="11">
    <source>
        <dbReference type="SAM" id="MobiDB-lite"/>
    </source>
</evidence>
<evidence type="ECO:0000256" key="3">
    <source>
        <dbReference type="ARBA" id="ARBA00022515"/>
    </source>
</evidence>
<dbReference type="GO" id="GO:0003677">
    <property type="term" value="F:DNA binding"/>
    <property type="evidence" value="ECO:0007669"/>
    <property type="project" value="UniProtKB-UniRule"/>
</dbReference>
<feature type="domain" description="DNA primase large subunit C-terminal" evidence="12">
    <location>
        <begin position="285"/>
        <end position="449"/>
    </location>
</feature>
<dbReference type="InterPro" id="IPR058560">
    <property type="entry name" value="DNA_primase_C"/>
</dbReference>
<name>A0A0L0RXK7_ALLM3</name>
<dbReference type="OMA" id="RINYKPW"/>
<evidence type="ECO:0000256" key="1">
    <source>
        <dbReference type="ARBA" id="ARBA00010564"/>
    </source>
</evidence>
<feature type="region of interest" description="Disordered" evidence="11">
    <location>
        <begin position="1"/>
        <end position="22"/>
    </location>
</feature>
<dbReference type="Pfam" id="PF04104">
    <property type="entry name" value="DNA_primase_lrg"/>
    <property type="match status" value="1"/>
</dbReference>
<dbReference type="Gene3D" id="1.20.930.80">
    <property type="match status" value="1"/>
</dbReference>
<dbReference type="Proteomes" id="UP000054350">
    <property type="component" value="Unassembled WGS sequence"/>
</dbReference>
<keyword evidence="4 9" id="KW-0235">DNA replication</keyword>
<accession>A0A0L0RXK7</accession>
<evidence type="ECO:0000256" key="8">
    <source>
        <dbReference type="ARBA" id="ARBA00023125"/>
    </source>
</evidence>
<dbReference type="PIRSF" id="PIRSF009449">
    <property type="entry name" value="DNA_primase_large_subunit"/>
    <property type="match status" value="1"/>
</dbReference>
<keyword evidence="14" id="KW-1185">Reference proteome</keyword>
<keyword evidence="7 9" id="KW-0411">Iron-sulfur</keyword>